<dbReference type="Proteomes" id="UP001143981">
    <property type="component" value="Unassembled WGS sequence"/>
</dbReference>
<evidence type="ECO:0000256" key="4">
    <source>
        <dbReference type="ARBA" id="ARBA00022679"/>
    </source>
</evidence>
<gene>
    <name evidence="7" type="primary">ECM31</name>
    <name evidence="7" type="ORF">LPJ61_002792</name>
</gene>
<dbReference type="Gene3D" id="3.20.20.60">
    <property type="entry name" value="Phosphoenolpyruvate-binding domains"/>
    <property type="match status" value="1"/>
</dbReference>
<comment type="pathway">
    <text evidence="1 6">Cofactor biosynthesis; (R)-pantothenate biosynthesis; (R)-pantoate from 3-methyl-2-oxobutanoate: step 1/2.</text>
</comment>
<dbReference type="CDD" id="cd06557">
    <property type="entry name" value="KPHMT-like"/>
    <property type="match status" value="1"/>
</dbReference>
<keyword evidence="8" id="KW-1185">Reference proteome</keyword>
<dbReference type="HAMAP" id="MF_00156">
    <property type="entry name" value="PanB"/>
    <property type="match status" value="1"/>
</dbReference>
<evidence type="ECO:0000313" key="8">
    <source>
        <dbReference type="Proteomes" id="UP001143981"/>
    </source>
</evidence>
<reference evidence="7" key="1">
    <citation type="submission" date="2022-07" db="EMBL/GenBank/DDBJ databases">
        <title>Phylogenomic reconstructions and comparative analyses of Kickxellomycotina fungi.</title>
        <authorList>
            <person name="Reynolds N.K."/>
            <person name="Stajich J.E."/>
            <person name="Barry K."/>
            <person name="Grigoriev I.V."/>
            <person name="Crous P."/>
            <person name="Smith M.E."/>
        </authorList>
    </citation>
    <scope>NUCLEOTIDE SEQUENCE</scope>
    <source>
        <strain evidence="7">BCRC 34381</strain>
    </source>
</reference>
<comment type="caution">
    <text evidence="7">The sequence shown here is derived from an EMBL/GenBank/DDBJ whole genome shotgun (WGS) entry which is preliminary data.</text>
</comment>
<dbReference type="PANTHER" id="PTHR20881">
    <property type="entry name" value="3-METHYL-2-OXOBUTANOATE HYDROXYMETHYLTRANSFERASE"/>
    <property type="match status" value="1"/>
</dbReference>
<dbReference type="SUPFAM" id="SSF51621">
    <property type="entry name" value="Phosphoenolpyruvate/pyruvate domain"/>
    <property type="match status" value="1"/>
</dbReference>
<sequence length="357" mass="37701">MQQFNRAAAALGRRAHGAAHRRGGFWRAYSARPAAVRDDAERPKVTIRTIQKLYAEGRPLAMMTAYDYPTAVACERAGVDMVLVGDSLAMVALGHEDTSQITMDEMVHHSRAVARGTRSAFLVTDLPFGAYHTDEASAVNNAIRMVKEGRAEAVKLEAGRRAAAKFDAIVNGAGIPVVGHIGLTPQTAVALGGFRVQGKSIGGAQSLVDDALALQDAGCFVVLLEAVPSLVAEAITRLLSVPTIGIGAGPATSGQVLVLSDMVGLFDRFTPKFCRGFADLGPRMASAVAEYKQAVRAREFPVEGTHTYAMSAATEDKWRAHVQKHYGLELGSAPAAAAQTLLIRPVQAEAAAAPESS</sequence>
<dbReference type="OrthoDB" id="425211at2759"/>
<protein>
    <recommendedName>
        <fullName evidence="3 6">3-methyl-2-oxobutanoate hydroxymethyltransferase</fullName>
        <ecNumber evidence="3 6">2.1.2.11</ecNumber>
    </recommendedName>
</protein>
<evidence type="ECO:0000256" key="6">
    <source>
        <dbReference type="RuleBase" id="RU362100"/>
    </source>
</evidence>
<dbReference type="Pfam" id="PF02548">
    <property type="entry name" value="Pantoate_transf"/>
    <property type="match status" value="1"/>
</dbReference>
<dbReference type="GO" id="GO:0003864">
    <property type="term" value="F:3-methyl-2-oxobutanoate hydroxymethyltransferase activity"/>
    <property type="evidence" value="ECO:0007669"/>
    <property type="project" value="UniProtKB-EC"/>
</dbReference>
<keyword evidence="6" id="KW-0566">Pantothenate biosynthesis</keyword>
<comment type="catalytic activity">
    <reaction evidence="5 6">
        <text>(6R)-5,10-methylene-5,6,7,8-tetrahydrofolate + 3-methyl-2-oxobutanoate + H2O = 2-dehydropantoate + (6S)-5,6,7,8-tetrahydrofolate</text>
        <dbReference type="Rhea" id="RHEA:11824"/>
        <dbReference type="ChEBI" id="CHEBI:11561"/>
        <dbReference type="ChEBI" id="CHEBI:11851"/>
        <dbReference type="ChEBI" id="CHEBI:15377"/>
        <dbReference type="ChEBI" id="CHEBI:15636"/>
        <dbReference type="ChEBI" id="CHEBI:57453"/>
        <dbReference type="EC" id="2.1.2.11"/>
    </reaction>
</comment>
<evidence type="ECO:0000256" key="3">
    <source>
        <dbReference type="ARBA" id="ARBA00012618"/>
    </source>
</evidence>
<dbReference type="InterPro" id="IPR003700">
    <property type="entry name" value="Pantoate_hydroxy_MeTrfase"/>
</dbReference>
<dbReference type="EMBL" id="JANBOI010000392">
    <property type="protein sequence ID" value="KAJ1730890.1"/>
    <property type="molecule type" value="Genomic_DNA"/>
</dbReference>
<comment type="function">
    <text evidence="6">Catalyzes the reversible reaction in which hydroxymethyl group from 5,10-methylenetetrahydrofolate is transferred onto alpha-ketoisovalerate to form ketopantoate.</text>
</comment>
<name>A0A9W7YCM3_9FUNG</name>
<keyword evidence="4 6" id="KW-0808">Transferase</keyword>
<evidence type="ECO:0000256" key="1">
    <source>
        <dbReference type="ARBA" id="ARBA00005033"/>
    </source>
</evidence>
<proteinExistence type="inferred from homology"/>
<dbReference type="InterPro" id="IPR015813">
    <property type="entry name" value="Pyrv/PenolPyrv_kinase-like_dom"/>
</dbReference>
<accession>A0A9W7YCM3</accession>
<dbReference type="PANTHER" id="PTHR20881:SF0">
    <property type="entry name" value="3-METHYL-2-OXOBUTANOATE HYDROXYMETHYLTRANSFERASE"/>
    <property type="match status" value="1"/>
</dbReference>
<dbReference type="NCBIfam" id="NF001452">
    <property type="entry name" value="PRK00311.1"/>
    <property type="match status" value="1"/>
</dbReference>
<comment type="similarity">
    <text evidence="2 6">Belongs to the PanB family.</text>
</comment>
<organism evidence="7 8">
    <name type="scientific">Coemansia biformis</name>
    <dbReference type="NCBI Taxonomy" id="1286918"/>
    <lineage>
        <taxon>Eukaryota</taxon>
        <taxon>Fungi</taxon>
        <taxon>Fungi incertae sedis</taxon>
        <taxon>Zoopagomycota</taxon>
        <taxon>Kickxellomycotina</taxon>
        <taxon>Kickxellomycetes</taxon>
        <taxon>Kickxellales</taxon>
        <taxon>Kickxellaceae</taxon>
        <taxon>Coemansia</taxon>
    </lineage>
</organism>
<evidence type="ECO:0000313" key="7">
    <source>
        <dbReference type="EMBL" id="KAJ1730890.1"/>
    </source>
</evidence>
<dbReference type="AlphaFoldDB" id="A0A9W7YCM3"/>
<dbReference type="InterPro" id="IPR040442">
    <property type="entry name" value="Pyrv_kinase-like_dom_sf"/>
</dbReference>
<dbReference type="FunFam" id="3.20.20.60:FF:000003">
    <property type="entry name" value="3-methyl-2-oxobutanoate hydroxymethyltransferase"/>
    <property type="match status" value="1"/>
</dbReference>
<evidence type="ECO:0000256" key="2">
    <source>
        <dbReference type="ARBA" id="ARBA00008676"/>
    </source>
</evidence>
<evidence type="ECO:0000256" key="5">
    <source>
        <dbReference type="ARBA" id="ARBA00049172"/>
    </source>
</evidence>
<dbReference type="GO" id="GO:0015940">
    <property type="term" value="P:pantothenate biosynthetic process"/>
    <property type="evidence" value="ECO:0007669"/>
    <property type="project" value="UniProtKB-KW"/>
</dbReference>
<dbReference type="EC" id="2.1.2.11" evidence="3 6"/>
<dbReference type="GO" id="GO:0000287">
    <property type="term" value="F:magnesium ion binding"/>
    <property type="evidence" value="ECO:0007669"/>
    <property type="project" value="TreeGrafter"/>
</dbReference>
<dbReference type="NCBIfam" id="TIGR00222">
    <property type="entry name" value="panB"/>
    <property type="match status" value="1"/>
</dbReference>
<dbReference type="GO" id="GO:0005739">
    <property type="term" value="C:mitochondrion"/>
    <property type="evidence" value="ECO:0007669"/>
    <property type="project" value="TreeGrafter"/>
</dbReference>